<dbReference type="PANTHER" id="PTHR43724:SF1">
    <property type="entry name" value="PYRUVATE SYNTHASE SUBUNIT PORD"/>
    <property type="match status" value="1"/>
</dbReference>
<dbReference type="RefSeq" id="WP_107196626.1">
    <property type="nucleotide sequence ID" value="NZ_CALYAU010000022.1"/>
</dbReference>
<reference evidence="8 9" key="1">
    <citation type="submission" date="2018-05" db="EMBL/GenBank/DDBJ databases">
        <title>Complete genome sequence of Megasphaera sp. AJH120T, isolated from the ceca of a chicken.</title>
        <authorList>
            <person name="Maki J."/>
            <person name="Looft T."/>
        </authorList>
    </citation>
    <scope>NUCLEOTIDE SEQUENCE [LARGE SCALE GENOMIC DNA]</scope>
    <source>
        <strain evidence="8 9">AJH120</strain>
    </source>
</reference>
<evidence type="ECO:0000256" key="2">
    <source>
        <dbReference type="ARBA" id="ARBA00022485"/>
    </source>
</evidence>
<name>A0A346B1H7_9FIRM</name>
<evidence type="ECO:0000256" key="1">
    <source>
        <dbReference type="ARBA" id="ARBA00001966"/>
    </source>
</evidence>
<evidence type="ECO:0000313" key="8">
    <source>
        <dbReference type="EMBL" id="AXL21970.1"/>
    </source>
</evidence>
<keyword evidence="9" id="KW-1185">Reference proteome</keyword>
<dbReference type="GO" id="GO:0016625">
    <property type="term" value="F:oxidoreductase activity, acting on the aldehyde or oxo group of donors, iron-sulfur protein as acceptor"/>
    <property type="evidence" value="ECO:0007669"/>
    <property type="project" value="InterPro"/>
</dbReference>
<keyword evidence="2" id="KW-0004">4Fe-4S</keyword>
<evidence type="ECO:0000256" key="5">
    <source>
        <dbReference type="ARBA" id="ARBA00023004"/>
    </source>
</evidence>
<evidence type="ECO:0000313" key="9">
    <source>
        <dbReference type="Proteomes" id="UP000254337"/>
    </source>
</evidence>
<proteinExistence type="predicted"/>
<accession>A0A346B1H7</accession>
<dbReference type="KEGG" id="meg:DKB62_10570"/>
<evidence type="ECO:0000256" key="3">
    <source>
        <dbReference type="ARBA" id="ARBA00022723"/>
    </source>
</evidence>
<dbReference type="InterPro" id="IPR011898">
    <property type="entry name" value="PorD_KorD"/>
</dbReference>
<evidence type="ECO:0000256" key="6">
    <source>
        <dbReference type="ARBA" id="ARBA00023014"/>
    </source>
</evidence>
<keyword evidence="3" id="KW-0479">Metal-binding</keyword>
<keyword evidence="5" id="KW-0408">Iron</keyword>
<dbReference type="Proteomes" id="UP000254337">
    <property type="component" value="Chromosome"/>
</dbReference>
<dbReference type="PROSITE" id="PS51379">
    <property type="entry name" value="4FE4S_FER_2"/>
    <property type="match status" value="2"/>
</dbReference>
<gene>
    <name evidence="8" type="ORF">DKB62_10570</name>
</gene>
<dbReference type="InterPro" id="IPR017900">
    <property type="entry name" value="4Fe4S_Fe_S_CS"/>
</dbReference>
<dbReference type="PROSITE" id="PS00198">
    <property type="entry name" value="4FE4S_FER_1"/>
    <property type="match status" value="1"/>
</dbReference>
<dbReference type="PANTHER" id="PTHR43724">
    <property type="entry name" value="PYRUVATE SYNTHASE SUBUNIT PORD"/>
    <property type="match status" value="1"/>
</dbReference>
<dbReference type="GO" id="GO:0046872">
    <property type="term" value="F:metal ion binding"/>
    <property type="evidence" value="ECO:0007669"/>
    <property type="project" value="UniProtKB-KW"/>
</dbReference>
<dbReference type="Pfam" id="PF14697">
    <property type="entry name" value="Fer4_21"/>
    <property type="match status" value="1"/>
</dbReference>
<dbReference type="GO" id="GO:0051539">
    <property type="term" value="F:4 iron, 4 sulfur cluster binding"/>
    <property type="evidence" value="ECO:0007669"/>
    <property type="project" value="UniProtKB-KW"/>
</dbReference>
<dbReference type="Gene3D" id="3.30.70.20">
    <property type="match status" value="2"/>
</dbReference>
<organism evidence="8 9">
    <name type="scientific">Megasphaera stantonii</name>
    <dbReference type="NCBI Taxonomy" id="2144175"/>
    <lineage>
        <taxon>Bacteria</taxon>
        <taxon>Bacillati</taxon>
        <taxon>Bacillota</taxon>
        <taxon>Negativicutes</taxon>
        <taxon>Veillonellales</taxon>
        <taxon>Veillonellaceae</taxon>
        <taxon>Megasphaera</taxon>
    </lineage>
</organism>
<dbReference type="AlphaFoldDB" id="A0A346B1H7"/>
<comment type="cofactor">
    <cofactor evidence="1">
        <name>[4Fe-4S] cluster</name>
        <dbReference type="ChEBI" id="CHEBI:49883"/>
    </cofactor>
</comment>
<dbReference type="NCBIfam" id="TIGR02179">
    <property type="entry name" value="PorD_KorD"/>
    <property type="match status" value="1"/>
</dbReference>
<sequence>MSERQHITPVGDTGMYILDTASWRVFRPVMDKEQCVECGMCLTYCPVNAIVGREDNTYEITYDYCKGCGICAQECPRGAIEMVPEGGC</sequence>
<dbReference type="EMBL" id="CP029462">
    <property type="protein sequence ID" value="AXL21970.1"/>
    <property type="molecule type" value="Genomic_DNA"/>
</dbReference>
<evidence type="ECO:0000259" key="7">
    <source>
        <dbReference type="PROSITE" id="PS51379"/>
    </source>
</evidence>
<feature type="domain" description="4Fe-4S ferredoxin-type" evidence="7">
    <location>
        <begin position="26"/>
        <end position="55"/>
    </location>
</feature>
<dbReference type="SUPFAM" id="SSF54862">
    <property type="entry name" value="4Fe-4S ferredoxins"/>
    <property type="match status" value="1"/>
</dbReference>
<feature type="domain" description="4Fe-4S ferredoxin-type" evidence="7">
    <location>
        <begin position="56"/>
        <end position="85"/>
    </location>
</feature>
<keyword evidence="6" id="KW-0411">Iron-sulfur</keyword>
<keyword evidence="4" id="KW-0677">Repeat</keyword>
<dbReference type="InterPro" id="IPR017896">
    <property type="entry name" value="4Fe4S_Fe-S-bd"/>
</dbReference>
<dbReference type="OrthoDB" id="9804603at2"/>
<protein>
    <submittedName>
        <fullName evidence="8">4Fe-4S dicluster domain-containing protein</fullName>
    </submittedName>
</protein>
<evidence type="ECO:0000256" key="4">
    <source>
        <dbReference type="ARBA" id="ARBA00022737"/>
    </source>
</evidence>